<proteinExistence type="predicted"/>
<dbReference type="Proteomes" id="UP000229753">
    <property type="component" value="Unassembled WGS sequence"/>
</dbReference>
<feature type="non-terminal residue" evidence="3">
    <location>
        <position position="350"/>
    </location>
</feature>
<evidence type="ECO:0000256" key="1">
    <source>
        <dbReference type="SAM" id="MobiDB-lite"/>
    </source>
</evidence>
<sequence length="350" mass="38428">KDGDLPKRNKIIFDEIAWMGTETSSNDEWIELKNISGSQIDLTDWQILNKDQKIKIDTGLTGVKLSPGGFLLFERTNDETVPGIRADLIYTGALKNEDEALYLFDKNCNLQDEIIADPNWPAGDKNSKRTMERKSDLSWQTSANPGGTPKSQNSSGYFSTSGGISGGGSSGGGGTSPLPSYPKILISEIQIVPINERFIELYNPNDSSLSLTNWYIQRKTETATSWSSLVSSTKFEGKTIQPRSYFLIAKTNENADIIFDLTLTENNSLVLKNPNGEMVDKVGWGNAQDFETAPTLNPQSGQSIGRKWLDGNYQDTDNNSVDFEIQTPTPKAENSQPSPEVGPGAILEVS</sequence>
<dbReference type="AlphaFoldDB" id="A0A2M7TNL6"/>
<reference evidence="4" key="1">
    <citation type="submission" date="2017-09" db="EMBL/GenBank/DDBJ databases">
        <title>Depth-based differentiation of microbial function through sediment-hosted aquifers and enrichment of novel symbionts in the deep terrestrial subsurface.</title>
        <authorList>
            <person name="Probst A.J."/>
            <person name="Ladd B."/>
            <person name="Jarett J.K."/>
            <person name="Geller-Mcgrath D.E."/>
            <person name="Sieber C.M.K."/>
            <person name="Emerson J.B."/>
            <person name="Anantharaman K."/>
            <person name="Thomas B.C."/>
            <person name="Malmstrom R."/>
            <person name="Stieglmeier M."/>
            <person name="Klingl A."/>
            <person name="Woyke T."/>
            <person name="Ryan C.M."/>
            <person name="Banfield J.F."/>
        </authorList>
    </citation>
    <scope>NUCLEOTIDE SEQUENCE [LARGE SCALE GENOMIC DNA]</scope>
</reference>
<dbReference type="InterPro" id="IPR001322">
    <property type="entry name" value="Lamin_tail_dom"/>
</dbReference>
<dbReference type="InterPro" id="IPR036415">
    <property type="entry name" value="Lamin_tail_dom_sf"/>
</dbReference>
<comment type="caution">
    <text evidence="3">The sequence shown here is derived from an EMBL/GenBank/DDBJ whole genome shotgun (WGS) entry which is preliminary data.</text>
</comment>
<evidence type="ECO:0000259" key="2">
    <source>
        <dbReference type="PROSITE" id="PS51841"/>
    </source>
</evidence>
<feature type="compositionally biased region" description="Gly residues" evidence="1">
    <location>
        <begin position="163"/>
        <end position="175"/>
    </location>
</feature>
<feature type="region of interest" description="Disordered" evidence="1">
    <location>
        <begin position="116"/>
        <end position="176"/>
    </location>
</feature>
<dbReference type="SUPFAM" id="SSF74853">
    <property type="entry name" value="Lamin A/C globular tail domain"/>
    <property type="match status" value="2"/>
</dbReference>
<feature type="compositionally biased region" description="Polar residues" evidence="1">
    <location>
        <begin position="294"/>
        <end position="303"/>
    </location>
</feature>
<dbReference type="PROSITE" id="PS51841">
    <property type="entry name" value="LTD"/>
    <property type="match status" value="1"/>
</dbReference>
<feature type="compositionally biased region" description="Basic and acidic residues" evidence="1">
    <location>
        <begin position="125"/>
        <end position="136"/>
    </location>
</feature>
<feature type="domain" description="LTD" evidence="2">
    <location>
        <begin position="174"/>
        <end position="286"/>
    </location>
</feature>
<accession>A0A2M7TNL6</accession>
<feature type="region of interest" description="Disordered" evidence="1">
    <location>
        <begin position="290"/>
        <end position="350"/>
    </location>
</feature>
<name>A0A2M7TNL6_9BACT</name>
<feature type="compositionally biased region" description="Polar residues" evidence="1">
    <location>
        <begin position="137"/>
        <end position="153"/>
    </location>
</feature>
<feature type="non-terminal residue" evidence="3">
    <location>
        <position position="1"/>
    </location>
</feature>
<organism evidence="3 4">
    <name type="scientific">Candidatus Woesebacteria bacterium CG_4_10_14_0_2_um_filter_39_14</name>
    <dbReference type="NCBI Taxonomy" id="1975054"/>
    <lineage>
        <taxon>Bacteria</taxon>
        <taxon>Candidatus Woeseibacteriota</taxon>
    </lineage>
</organism>
<evidence type="ECO:0000313" key="3">
    <source>
        <dbReference type="EMBL" id="PIZ49529.1"/>
    </source>
</evidence>
<dbReference type="Gene3D" id="2.60.40.1260">
    <property type="entry name" value="Lamin Tail domain"/>
    <property type="match status" value="1"/>
</dbReference>
<evidence type="ECO:0000313" key="4">
    <source>
        <dbReference type="Proteomes" id="UP000229753"/>
    </source>
</evidence>
<feature type="compositionally biased region" description="Polar residues" evidence="1">
    <location>
        <begin position="313"/>
        <end position="338"/>
    </location>
</feature>
<protein>
    <recommendedName>
        <fullName evidence="2">LTD domain-containing protein</fullName>
    </recommendedName>
</protein>
<gene>
    <name evidence="3" type="ORF">COY29_01660</name>
</gene>
<dbReference type="EMBL" id="PFNO01000049">
    <property type="protein sequence ID" value="PIZ49529.1"/>
    <property type="molecule type" value="Genomic_DNA"/>
</dbReference>
<dbReference type="Pfam" id="PF00932">
    <property type="entry name" value="LTD"/>
    <property type="match status" value="2"/>
</dbReference>